<reference evidence="1" key="1">
    <citation type="submission" date="2020-02" db="EMBL/GenBank/DDBJ databases">
        <title>Genome sequencing of the panga catfish, Pangasius djambal.</title>
        <authorList>
            <person name="Wen M."/>
            <person name="Zahm M."/>
            <person name="Roques C."/>
            <person name="Cabau C."/>
            <person name="Klopp C."/>
            <person name="Donnadieu C."/>
            <person name="Jouanno E."/>
            <person name="Avarre J.-C."/>
            <person name="Campet M."/>
            <person name="Ha T."/>
            <person name="Dugue R."/>
            <person name="Lampietro C."/>
            <person name="Louis A."/>
            <person name="Herpin A."/>
            <person name="Echchiki A."/>
            <person name="Berthelot C."/>
            <person name="Parey E."/>
            <person name="Roest-Crollius H."/>
            <person name="Braasch I."/>
            <person name="Postlethwait J.H."/>
            <person name="Bobe J."/>
            <person name="Montfort J."/>
            <person name="Bouchez O."/>
            <person name="Begum T."/>
            <person name="Schartl M."/>
            <person name="Gustiano R."/>
            <person name="Guiguen Y."/>
        </authorList>
    </citation>
    <scope>NUCLEOTIDE SEQUENCE</scope>
    <source>
        <strain evidence="1">Pdj_M5554</strain>
    </source>
</reference>
<sequence>MGNRRPAAQTGSDVYWEDQASQNALLLLEDHAHLTIGSETRERLLLLSTDSLIVAKTKSLYLKLKARVSLSDIWLASCIHRVTSRKFSTKTSFVIGWPTTNYVVTLSSSETKDKWLCALQWSLQCQRFVTVRGEAVTNFLQDRGVYASLRFPDHAHLTIGSETRERLLLLSTDSLIVAKTKSLYLKLKARVSLSDIWLASCIHRVTSRKFSTKTSFVIGWPTTNYVVTLSSSETKDKWLCALQW</sequence>
<dbReference type="EMBL" id="CM041001">
    <property type="protein sequence ID" value="MCJ8748949.1"/>
    <property type="molecule type" value="Genomic_DNA"/>
</dbReference>
<proteinExistence type="predicted"/>
<protein>
    <submittedName>
        <fullName evidence="1">Uncharacterized protein</fullName>
    </submittedName>
</protein>
<comment type="caution">
    <text evidence="1">The sequence shown here is derived from an EMBL/GenBank/DDBJ whole genome shotgun (WGS) entry which is preliminary data.</text>
</comment>
<organism evidence="1 2">
    <name type="scientific">Pangasius djambal</name>
    <dbReference type="NCBI Taxonomy" id="1691987"/>
    <lineage>
        <taxon>Eukaryota</taxon>
        <taxon>Metazoa</taxon>
        <taxon>Chordata</taxon>
        <taxon>Craniata</taxon>
        <taxon>Vertebrata</taxon>
        <taxon>Euteleostomi</taxon>
        <taxon>Actinopterygii</taxon>
        <taxon>Neopterygii</taxon>
        <taxon>Teleostei</taxon>
        <taxon>Ostariophysi</taxon>
        <taxon>Siluriformes</taxon>
        <taxon>Pangasiidae</taxon>
        <taxon>Pangasius</taxon>
    </lineage>
</organism>
<accession>A0ACC5ZMC4</accession>
<name>A0ACC5ZMC4_9TELE</name>
<evidence type="ECO:0000313" key="1">
    <source>
        <dbReference type="EMBL" id="MCJ8748949.1"/>
    </source>
</evidence>
<keyword evidence="2" id="KW-1185">Reference proteome</keyword>
<gene>
    <name evidence="1" type="ORF">PDJAM_G00170460</name>
</gene>
<evidence type="ECO:0000313" key="2">
    <source>
        <dbReference type="Proteomes" id="UP000830395"/>
    </source>
</evidence>
<dbReference type="Proteomes" id="UP000830395">
    <property type="component" value="Chromosome 27"/>
</dbReference>